<evidence type="ECO:0000313" key="9">
    <source>
        <dbReference type="EMBL" id="CAE0707880.1"/>
    </source>
</evidence>
<feature type="region of interest" description="Disordered" evidence="6">
    <location>
        <begin position="1"/>
        <end position="49"/>
    </location>
</feature>
<dbReference type="SUPFAM" id="SSF52425">
    <property type="entry name" value="Cryptochrome/photolyase, N-terminal domain"/>
    <property type="match status" value="2"/>
</dbReference>
<protein>
    <recommendedName>
        <fullName evidence="7">Photolyase/cryptochrome alpha/beta domain-containing protein</fullName>
    </recommendedName>
</protein>
<keyword evidence="2 4" id="KW-0285">Flavoprotein</keyword>
<dbReference type="GO" id="GO:0043153">
    <property type="term" value="P:entrainment of circadian clock by photoperiod"/>
    <property type="evidence" value="ECO:0007669"/>
    <property type="project" value="TreeGrafter"/>
</dbReference>
<dbReference type="InterPro" id="IPR006050">
    <property type="entry name" value="DNA_photolyase_N"/>
</dbReference>
<dbReference type="InterPro" id="IPR014729">
    <property type="entry name" value="Rossmann-like_a/b/a_fold"/>
</dbReference>
<dbReference type="InterPro" id="IPR005101">
    <property type="entry name" value="Cryptochr/Photolyase_FAD-bd"/>
</dbReference>
<feature type="domain" description="Photolyase/cryptochrome alpha/beta" evidence="7">
    <location>
        <begin position="63"/>
        <end position="261"/>
    </location>
</feature>
<organism evidence="8">
    <name type="scientific">Pseudo-nitzschia australis</name>
    <dbReference type="NCBI Taxonomy" id="44445"/>
    <lineage>
        <taxon>Eukaryota</taxon>
        <taxon>Sar</taxon>
        <taxon>Stramenopiles</taxon>
        <taxon>Ochrophyta</taxon>
        <taxon>Bacillariophyta</taxon>
        <taxon>Bacillariophyceae</taxon>
        <taxon>Bacillariophycidae</taxon>
        <taxon>Bacillariales</taxon>
        <taxon>Bacillariaceae</taxon>
        <taxon>Pseudo-nitzschia</taxon>
    </lineage>
</organism>
<evidence type="ECO:0000256" key="6">
    <source>
        <dbReference type="SAM" id="MobiDB-lite"/>
    </source>
</evidence>
<name>A0A6U9VEX4_9STRA</name>
<evidence type="ECO:0000259" key="7">
    <source>
        <dbReference type="PROSITE" id="PS51645"/>
    </source>
</evidence>
<sequence>MEKQTTQCLQNDADKSKKAIENDRNYGCEKVRPEKVQTQSHSQQSKTDGCDSECVVYEDEYEYIDVVWLKRDVRWTDHGPLSEVATLGGGGASIFRPTNDQQKKSGDRKFVILYLYEPDQLKNPSVHGSHLRFVHEGLVDMDLRLKERPTASDAETTRTNAARNASESSNAISSSFEYLTVCHDSIISTLTAIHFRYLVSSISSQAGICRKRVVNRKYYKIARLLAHEETGHWQSYMRDRSVRKWCKTRSIPFVEFNQTGVTRRLKDRDDYLKGWKAFMNKPVYPKPDLTSFSRESFRSRLIQLDRLPRFISCPRGIANIFNINEEDDILKELPINHRADRPGRQQFGGEAKAMATLQSFLSDRGAKYSQGISSPNSAWNSCSRLSPYLTWGHISLRYVLKSLEERRDNLREQKSKGRNIGMWLKSLQAFASRAHWRSHFIQKLESEPILEKQDLCSAYQHLRRQEGDWDQTKYIAWETGNTGYPFVDACMRCLIEHGWINFRMRAMLVSFATYNLWLDWKKIAPHLARVFLDYEPGVHYPQLQMQAGTTGINAMRVYNVTKQGKDQDPKGIFIRKYIPELRRVPDQYVHEPWKMSEPLKQKYYHNKVMFSKLSDEENSDGDNIDESTTYSEPIVDEKESAKIAKEKLNAVKKEISTRMQANQVFIKHGSRSRQSNEMNSRLSGSGALPAAVATFAQDQKEGNSHQPKIKDVFITAIAKAKKKNDSKQKTIVDITTKRNHSSRKRLTSCVDLTSEIAYTHNSTTPNKRLKFASTPRSTTIVEKYNLVNRIQNQTHASKKAIPRSDEKKKCEANNLMPLRETREGSWSCTACTFLNEKPYGLVCTICGTRR</sequence>
<dbReference type="PRINTS" id="PR00147">
    <property type="entry name" value="DNAPHOTLYASE"/>
</dbReference>
<dbReference type="InterPro" id="IPR036155">
    <property type="entry name" value="Crypto/Photolyase_N_sf"/>
</dbReference>
<evidence type="ECO:0000256" key="5">
    <source>
        <dbReference type="SAM" id="Coils"/>
    </source>
</evidence>
<feature type="binding site" evidence="4">
    <location>
        <position position="430"/>
    </location>
    <ligand>
        <name>FAD</name>
        <dbReference type="ChEBI" id="CHEBI:57692"/>
    </ligand>
</feature>
<dbReference type="GO" id="GO:0005634">
    <property type="term" value="C:nucleus"/>
    <property type="evidence" value="ECO:0007669"/>
    <property type="project" value="TreeGrafter"/>
</dbReference>
<proteinExistence type="inferred from homology"/>
<evidence type="ECO:0000256" key="1">
    <source>
        <dbReference type="ARBA" id="ARBA00005862"/>
    </source>
</evidence>
<reference evidence="8" key="1">
    <citation type="submission" date="2021-01" db="EMBL/GenBank/DDBJ databases">
        <authorList>
            <person name="Corre E."/>
            <person name="Pelletier E."/>
            <person name="Niang G."/>
            <person name="Scheremetjew M."/>
            <person name="Finn R."/>
            <person name="Kale V."/>
            <person name="Holt S."/>
            <person name="Cochrane G."/>
            <person name="Meng A."/>
            <person name="Brown T."/>
            <person name="Cohen L."/>
        </authorList>
    </citation>
    <scope>NUCLEOTIDE SEQUENCE</scope>
    <source>
        <strain evidence="8">10249 10 AB</strain>
    </source>
</reference>
<comment type="cofactor">
    <cofactor evidence="4">
        <name>FAD</name>
        <dbReference type="ChEBI" id="CHEBI:57692"/>
    </cofactor>
    <text evidence="4">Binds 1 FAD per subunit.</text>
</comment>
<feature type="compositionally biased region" description="Polar residues" evidence="6">
    <location>
        <begin position="36"/>
        <end position="47"/>
    </location>
</feature>
<dbReference type="GO" id="GO:0071949">
    <property type="term" value="F:FAD binding"/>
    <property type="evidence" value="ECO:0007669"/>
    <property type="project" value="TreeGrafter"/>
</dbReference>
<dbReference type="PANTHER" id="PTHR11455:SF18">
    <property type="entry name" value="SI:CH1073-390K14.1"/>
    <property type="match status" value="1"/>
</dbReference>
<dbReference type="AlphaFoldDB" id="A0A6U9VEX4"/>
<accession>A0A6U9VEX4</accession>
<comment type="similarity">
    <text evidence="1">Belongs to the DNA photolyase class-1 family.</text>
</comment>
<feature type="binding site" evidence="4">
    <location>
        <position position="368"/>
    </location>
    <ligand>
        <name>FAD</name>
        <dbReference type="ChEBI" id="CHEBI:57692"/>
    </ligand>
</feature>
<keyword evidence="5" id="KW-0175">Coiled coil</keyword>
<dbReference type="EMBL" id="HBIX01000768">
    <property type="protein sequence ID" value="CAE0707880.1"/>
    <property type="molecule type" value="Transcribed_RNA"/>
</dbReference>
<dbReference type="PANTHER" id="PTHR11455">
    <property type="entry name" value="CRYPTOCHROME"/>
    <property type="match status" value="1"/>
</dbReference>
<dbReference type="GO" id="GO:0003677">
    <property type="term" value="F:DNA binding"/>
    <property type="evidence" value="ECO:0007669"/>
    <property type="project" value="TreeGrafter"/>
</dbReference>
<dbReference type="EMBL" id="HBIX01000767">
    <property type="protein sequence ID" value="CAE0707879.1"/>
    <property type="molecule type" value="Transcribed_RNA"/>
</dbReference>
<evidence type="ECO:0000256" key="3">
    <source>
        <dbReference type="ARBA" id="ARBA00022827"/>
    </source>
</evidence>
<dbReference type="Gene3D" id="1.10.579.10">
    <property type="entry name" value="DNA Cyclobutane Dipyrimidine Photolyase, subunit A, domain 3"/>
    <property type="match status" value="1"/>
</dbReference>
<gene>
    <name evidence="8" type="ORF">PAUS00366_LOCUS599</name>
    <name evidence="9" type="ORF">PAUS00366_LOCUS600</name>
</gene>
<dbReference type="InterPro" id="IPR002081">
    <property type="entry name" value="Cryptochrome/DNA_photolyase_1"/>
</dbReference>
<dbReference type="GO" id="GO:0032922">
    <property type="term" value="P:circadian regulation of gene expression"/>
    <property type="evidence" value="ECO:0007669"/>
    <property type="project" value="TreeGrafter"/>
</dbReference>
<dbReference type="GO" id="GO:0005737">
    <property type="term" value="C:cytoplasm"/>
    <property type="evidence" value="ECO:0007669"/>
    <property type="project" value="TreeGrafter"/>
</dbReference>
<dbReference type="Pfam" id="PF03441">
    <property type="entry name" value="FAD_binding_7"/>
    <property type="match status" value="1"/>
</dbReference>
<feature type="compositionally biased region" description="Basic and acidic residues" evidence="6">
    <location>
        <begin position="12"/>
        <end position="35"/>
    </location>
</feature>
<feature type="compositionally biased region" description="Polar residues" evidence="6">
    <location>
        <begin position="1"/>
        <end position="10"/>
    </location>
</feature>
<evidence type="ECO:0000256" key="4">
    <source>
        <dbReference type="PIRSR" id="PIRSR602081-1"/>
    </source>
</evidence>
<dbReference type="Gene3D" id="3.40.50.620">
    <property type="entry name" value="HUPs"/>
    <property type="match status" value="1"/>
</dbReference>
<dbReference type="Gene3D" id="1.25.40.80">
    <property type="match status" value="1"/>
</dbReference>
<dbReference type="PROSITE" id="PS51645">
    <property type="entry name" value="PHR_CRY_ALPHA_BETA"/>
    <property type="match status" value="1"/>
</dbReference>
<evidence type="ECO:0000313" key="8">
    <source>
        <dbReference type="EMBL" id="CAE0707879.1"/>
    </source>
</evidence>
<dbReference type="InterPro" id="IPR036134">
    <property type="entry name" value="Crypto/Photolyase_FAD-like_sf"/>
</dbReference>
<keyword evidence="3 4" id="KW-0274">FAD</keyword>
<evidence type="ECO:0000256" key="2">
    <source>
        <dbReference type="ARBA" id="ARBA00022630"/>
    </source>
</evidence>
<feature type="coiled-coil region" evidence="5">
    <location>
        <begin position="393"/>
        <end position="420"/>
    </location>
</feature>
<dbReference type="GO" id="GO:0003904">
    <property type="term" value="F:deoxyribodipyrimidine photo-lyase activity"/>
    <property type="evidence" value="ECO:0007669"/>
    <property type="project" value="TreeGrafter"/>
</dbReference>
<dbReference type="SUPFAM" id="SSF48173">
    <property type="entry name" value="Cryptochrome/photolyase FAD-binding domain"/>
    <property type="match status" value="1"/>
</dbReference>